<evidence type="ECO:0000256" key="7">
    <source>
        <dbReference type="ARBA" id="ARBA00034808"/>
    </source>
</evidence>
<dbReference type="SUPFAM" id="SSF52540">
    <property type="entry name" value="P-loop containing nucleoside triphosphate hydrolases"/>
    <property type="match status" value="1"/>
</dbReference>
<evidence type="ECO:0000256" key="3">
    <source>
        <dbReference type="ARBA" id="ARBA00022840"/>
    </source>
</evidence>
<feature type="compositionally biased region" description="Low complexity" evidence="8">
    <location>
        <begin position="1818"/>
        <end position="1831"/>
    </location>
</feature>
<evidence type="ECO:0000256" key="5">
    <source>
        <dbReference type="ARBA" id="ARBA00023235"/>
    </source>
</evidence>
<dbReference type="PANTHER" id="PTHR13710:SF105">
    <property type="entry name" value="ATP-DEPENDENT DNA HELICASE Q1"/>
    <property type="match status" value="1"/>
</dbReference>
<dbReference type="EMBL" id="JANIEX010001618">
    <property type="protein sequence ID" value="KAJ3556024.1"/>
    <property type="molecule type" value="Genomic_DNA"/>
</dbReference>
<feature type="domain" description="Helicase ATP-binding" evidence="9">
    <location>
        <begin position="1417"/>
        <end position="1576"/>
    </location>
</feature>
<proteinExistence type="inferred from homology"/>
<dbReference type="GO" id="GO:0000724">
    <property type="term" value="P:double-strand break repair via homologous recombination"/>
    <property type="evidence" value="ECO:0007669"/>
    <property type="project" value="TreeGrafter"/>
</dbReference>
<dbReference type="InterPro" id="IPR013087">
    <property type="entry name" value="Znf_C2H2_type"/>
</dbReference>
<dbReference type="InterPro" id="IPR001650">
    <property type="entry name" value="Helicase_C-like"/>
</dbReference>
<feature type="region of interest" description="Disordered" evidence="8">
    <location>
        <begin position="350"/>
        <end position="407"/>
    </location>
</feature>
<evidence type="ECO:0000313" key="11">
    <source>
        <dbReference type="EMBL" id="KAJ3556024.1"/>
    </source>
</evidence>
<evidence type="ECO:0000256" key="6">
    <source>
        <dbReference type="ARBA" id="ARBA00034617"/>
    </source>
</evidence>
<feature type="compositionally biased region" description="Basic and acidic residues" evidence="8">
    <location>
        <begin position="353"/>
        <end position="371"/>
    </location>
</feature>
<dbReference type="PANTHER" id="PTHR13710">
    <property type="entry name" value="DNA HELICASE RECQ FAMILY MEMBER"/>
    <property type="match status" value="1"/>
</dbReference>
<feature type="domain" description="Helicase C-terminal" evidence="10">
    <location>
        <begin position="1605"/>
        <end position="1755"/>
    </location>
</feature>
<feature type="region of interest" description="Disordered" evidence="8">
    <location>
        <begin position="1889"/>
        <end position="1925"/>
    </location>
</feature>
<dbReference type="Proteomes" id="UP001213000">
    <property type="component" value="Unassembled WGS sequence"/>
</dbReference>
<dbReference type="PROSITE" id="PS00028">
    <property type="entry name" value="ZINC_FINGER_C2H2_1"/>
    <property type="match status" value="1"/>
</dbReference>
<reference evidence="11" key="1">
    <citation type="submission" date="2022-07" db="EMBL/GenBank/DDBJ databases">
        <title>Genome Sequence of Leucocoprinus birnbaumii.</title>
        <authorList>
            <person name="Buettner E."/>
        </authorList>
    </citation>
    <scope>NUCLEOTIDE SEQUENCE</scope>
    <source>
        <strain evidence="11">VT141</strain>
    </source>
</reference>
<feature type="compositionally biased region" description="Polar residues" evidence="8">
    <location>
        <begin position="1"/>
        <end position="16"/>
    </location>
</feature>
<accession>A0AAD5YQB6</accession>
<dbReference type="GO" id="GO:0003677">
    <property type="term" value="F:DNA binding"/>
    <property type="evidence" value="ECO:0007669"/>
    <property type="project" value="UniProtKB-KW"/>
</dbReference>
<keyword evidence="2" id="KW-0547">Nucleotide-binding</keyword>
<name>A0AAD5YQB6_9AGAR</name>
<comment type="caution">
    <text evidence="11">The sequence shown here is derived from an EMBL/GenBank/DDBJ whole genome shotgun (WGS) entry which is preliminary data.</text>
</comment>
<dbReference type="InterPro" id="IPR014001">
    <property type="entry name" value="Helicase_ATP-bd"/>
</dbReference>
<dbReference type="SMART" id="SM00490">
    <property type="entry name" value="HELICc"/>
    <property type="match status" value="1"/>
</dbReference>
<organism evidence="11 12">
    <name type="scientific">Leucocoprinus birnbaumii</name>
    <dbReference type="NCBI Taxonomy" id="56174"/>
    <lineage>
        <taxon>Eukaryota</taxon>
        <taxon>Fungi</taxon>
        <taxon>Dikarya</taxon>
        <taxon>Basidiomycota</taxon>
        <taxon>Agaricomycotina</taxon>
        <taxon>Agaricomycetes</taxon>
        <taxon>Agaricomycetidae</taxon>
        <taxon>Agaricales</taxon>
        <taxon>Agaricineae</taxon>
        <taxon>Agaricaceae</taxon>
        <taxon>Leucocoprinus</taxon>
    </lineage>
</organism>
<evidence type="ECO:0000259" key="10">
    <source>
        <dbReference type="PROSITE" id="PS51194"/>
    </source>
</evidence>
<evidence type="ECO:0000256" key="1">
    <source>
        <dbReference type="ARBA" id="ARBA00005446"/>
    </source>
</evidence>
<sequence>MEQQATQRPTRQQLQIHPQHARQDTLRNFRDDEVHHIFHSLATLLSVLQDDSMDVSRSPRTDERSFSLIASSNTTTAGNSSFLTTPLCLSLTSTTSTPISASASNSNTDLSTAANSTAAMPLGTGTPTTTTTTAAVYVTPTHRERSRTVIALLIWEPRMRFFDWMTEDIWMWFSYCAHFLFVSRYSAAHYSASPLSALKPLTMTYHFTCPHCDLTIPAADISSRDYHVAKCKERVFVFNGVAISPPRVEDWFICKCSMPFCKGKYKTWKPIKAHAETPGVTWNPAKVIPGFDDKGDDNIAFIPDSQDPPLAAGLYEPPYPPGLVPFDPTTDRVPKMVNFFPKIIQVAEAGKSANDKEEADKKVEKKDKGKEVVGGSWKGKVVDRGRPNVPKVVPTTGEEVGEGSSKNVICNKPTKTIVPKTAGKDVPAKAGDPPAAKKTTVIVVDDDDDDDEVMVLEDPGPIKMAGGDHVSPTTPVVDDNLTLITGLQALGLHFQSELKLLSCSTCSVLLTASTAYAHAKSHVQVRRLPISGGTLALVCDTFSVAEEYPPLPTKPRPAISGLKLYEEALLCGVGGCKRIFATANSMRDHHSKKHSNVHIPKTWRVVPAQRYNNNSHRSYFRVLPPKPLSDSKRDKFDFLKPFNKILDNIIKPQSLYTEDNRNALRQLVQLPVRDEFPRLKATVYYIIDCAMLCVDTVSTRIRQLLNTGDRAAGIAHRPFAGLETDEALSDYKRELVKFVAFLLRDKDDYELPLPDSIRTLIERVHAAKPLESLPSPSPEPRFDAYSQAIVNLLIAVWTRVWDPSAANSIGDPTICFVAMSSIKAGGEWADAADVTPTIARLFFAIRSLFLLRVAIGTPDGPVSRPRERYAELAPWHDESQESTFTSLASLTHYASSIAYDSFKPPSFIWFDDERSEFIWDGSRVKVNDMKEMAMEVKRKMYDIWREKILCGLDIKISYDYIADSLTNTEPLYGFVDDPRNRHICDPDVLLKALLSDPRTEREFVTGYKSDGEPVWITPRLMEWLFAFSDFGLLLMTSLEFNGLSGWRGNEICALTFRNLSTMLRNMFSVGPVMAMVGQYTKTSSVTGRDKWIPRALDGLDHDFMVNMLFVAKPFAVKAVATCLPTREDLIQLYSTHVFVDVTKKFTTERLSASLRQLSLETMGVAIGVREARQISVAVRRAHCPTVESVLGLDEKDTGAALAGHTRSTEDRHYGVSASYLAKIPEDMQTPYFEVSAKYHQFLDLPPPGKPVPWQLLFAREHWPSDRKATQPLSAPLISAIATTTRADDNEELSLEDSYAEAPEKLNVAKGATAHVQVDCEMETVDSGVNEQDKNNVVAAANSVQYHVGSPFEEEYEDIDGYFPGQDEVFLPSSVLQQVPMPQPPMSPVDQRALSHLRSYLGDTSAEWSCPEQKTAVEAAVAHDKDVIAAMPTGLGKSIIAILPVSIRKKTAAVLCPYVSLVQDWHRRLVAGGFRCIVFTSAMNSFPVDCDFVIATMDMAVTPEFRTAVTTAVASGRMDTMVLDEVQEVFIAQSYRNVMRQMWSVRTSPFQLIALSATLPVSLERRLVDELHFQPDSIVIRATSNRPELQYNLETQNENRQRLLNRVNQIYHQEMAGFSHDDRALIFVRSNENGRVLASNLNCDFYSASNGNTLEQRKEMVDKWRRGDHNIMVCTSAFAAGNDYPAVRFVILFGTPFEMVTTLQEMGRAGRDRRPARCYILPSIRRQARRTAGDPYDAKGVGPIFHAIFETDQCLRLCFNRFVDGGSTIDCKSNSQNQICSRCRARGIAPGSSRHRSGAGDTSYGRSNGPSNPPPPPGQGNAPSSSSSGNAPTVYSRQPPSNAPVWGKKAAAPAEKRTLYRLSELPIPLPPGAVPFDRCASPPTVGNVLVPNSSPIAEENVPSQVSQQSAGSKRKSPELEGSFEEQAMRVKKKKVALELDEEEYVARLKRALHRMEDKCTIQGVYLLEETHTLR</sequence>
<comment type="catalytic activity">
    <reaction evidence="6">
        <text>Couples ATP hydrolysis with the unwinding of duplex DNA by translocating in the 3'-5' direction.</text>
        <dbReference type="EC" id="5.6.2.4"/>
    </reaction>
</comment>
<keyword evidence="12" id="KW-1185">Reference proteome</keyword>
<keyword evidence="4" id="KW-0238">DNA-binding</keyword>
<dbReference type="EC" id="5.6.2.4" evidence="7"/>
<dbReference type="GO" id="GO:0005694">
    <property type="term" value="C:chromosome"/>
    <property type="evidence" value="ECO:0007669"/>
    <property type="project" value="TreeGrafter"/>
</dbReference>
<comment type="similarity">
    <text evidence="1">Belongs to the helicase family. RecQ subfamily.</text>
</comment>
<protein>
    <recommendedName>
        <fullName evidence="7">DNA 3'-5' helicase</fullName>
        <ecNumber evidence="7">5.6.2.4</ecNumber>
    </recommendedName>
</protein>
<evidence type="ECO:0000313" key="12">
    <source>
        <dbReference type="Proteomes" id="UP001213000"/>
    </source>
</evidence>
<evidence type="ECO:0000256" key="2">
    <source>
        <dbReference type="ARBA" id="ARBA00022741"/>
    </source>
</evidence>
<feature type="region of interest" description="Disordered" evidence="8">
    <location>
        <begin position="1786"/>
        <end position="1848"/>
    </location>
</feature>
<dbReference type="Gene3D" id="3.40.50.300">
    <property type="entry name" value="P-loop containing nucleotide triphosphate hydrolases"/>
    <property type="match status" value="2"/>
</dbReference>
<dbReference type="PROSITE" id="PS51192">
    <property type="entry name" value="HELICASE_ATP_BIND_1"/>
    <property type="match status" value="1"/>
</dbReference>
<feature type="region of interest" description="Disordered" evidence="8">
    <location>
        <begin position="1"/>
        <end position="21"/>
    </location>
</feature>
<evidence type="ECO:0000259" key="9">
    <source>
        <dbReference type="PROSITE" id="PS51192"/>
    </source>
</evidence>
<feature type="compositionally biased region" description="Polar residues" evidence="8">
    <location>
        <begin position="1889"/>
        <end position="1910"/>
    </location>
</feature>
<keyword evidence="5" id="KW-0413">Isomerase</keyword>
<keyword evidence="3" id="KW-0067">ATP-binding</keyword>
<dbReference type="GO" id="GO:0009378">
    <property type="term" value="F:four-way junction helicase activity"/>
    <property type="evidence" value="ECO:0007669"/>
    <property type="project" value="TreeGrafter"/>
</dbReference>
<dbReference type="PROSITE" id="PS51194">
    <property type="entry name" value="HELICASE_CTER"/>
    <property type="match status" value="1"/>
</dbReference>
<evidence type="ECO:0000256" key="8">
    <source>
        <dbReference type="SAM" id="MobiDB-lite"/>
    </source>
</evidence>
<dbReference type="GO" id="GO:0005524">
    <property type="term" value="F:ATP binding"/>
    <property type="evidence" value="ECO:0007669"/>
    <property type="project" value="UniProtKB-KW"/>
</dbReference>
<gene>
    <name evidence="11" type="ORF">NP233_g12072</name>
</gene>
<dbReference type="Pfam" id="PF00271">
    <property type="entry name" value="Helicase_C"/>
    <property type="match status" value="1"/>
</dbReference>
<dbReference type="Pfam" id="PF00270">
    <property type="entry name" value="DEAD"/>
    <property type="match status" value="1"/>
</dbReference>
<dbReference type="SMART" id="SM00487">
    <property type="entry name" value="DEXDc"/>
    <property type="match status" value="1"/>
</dbReference>
<dbReference type="InterPro" id="IPR011545">
    <property type="entry name" value="DEAD/DEAH_box_helicase_dom"/>
</dbReference>
<evidence type="ECO:0000256" key="4">
    <source>
        <dbReference type="ARBA" id="ARBA00023125"/>
    </source>
</evidence>
<dbReference type="InterPro" id="IPR027417">
    <property type="entry name" value="P-loop_NTPase"/>
</dbReference>
<dbReference type="GO" id="GO:0043138">
    <property type="term" value="F:3'-5' DNA helicase activity"/>
    <property type="evidence" value="ECO:0007669"/>
    <property type="project" value="UniProtKB-EC"/>
</dbReference>
<dbReference type="GO" id="GO:0005737">
    <property type="term" value="C:cytoplasm"/>
    <property type="evidence" value="ECO:0007669"/>
    <property type="project" value="TreeGrafter"/>
</dbReference>